<keyword evidence="3" id="KW-1185">Reference proteome</keyword>
<sequence>MDSSLSRFTRGVDVGNFTITDELVSVYFLRLLKAYMDAQDQLERSPEFVDSLKREKLEVMKRLEQDVFISFVVLYIIAHSVFGFWMYFDTESINRHIDLPAADQALREQINGADEGHTRQRLVSADEKCIERIENTGLAEISGYPAHKLALIHRVLGVLERSNQWRDKRREHSGTFWHATWLTLIGRISRWNPLAETSRKFGPQACISAARVLSTAAHTDWWPGFPRVFLSRLVNMRDFVVPFLNISEDEFFRVPVFTKRVLQLLELCFNRFRGAHASHPSCQSLE</sequence>
<dbReference type="WBParaSite" id="SSLN_0000320101-mRNA-1">
    <property type="protein sequence ID" value="SSLN_0000320101-mRNA-1"/>
    <property type="gene ID" value="SSLN_0000320101"/>
</dbReference>
<reference evidence="4" key="1">
    <citation type="submission" date="2016-06" db="UniProtKB">
        <authorList>
            <consortium name="WormBaseParasite"/>
        </authorList>
    </citation>
    <scope>IDENTIFICATION</scope>
</reference>
<keyword evidence="1" id="KW-0472">Membrane</keyword>
<evidence type="ECO:0000313" key="2">
    <source>
        <dbReference type="EMBL" id="VDL89486.1"/>
    </source>
</evidence>
<evidence type="ECO:0000313" key="3">
    <source>
        <dbReference type="Proteomes" id="UP000275846"/>
    </source>
</evidence>
<dbReference type="AlphaFoldDB" id="A0A183SFV3"/>
<protein>
    <submittedName>
        <fullName evidence="4">DUF155 domain-containing protein</fullName>
    </submittedName>
</protein>
<gene>
    <name evidence="2" type="ORF">SSLN_LOCUS3101</name>
</gene>
<proteinExistence type="predicted"/>
<accession>A0A183SFV3</accession>
<evidence type="ECO:0000313" key="4">
    <source>
        <dbReference type="WBParaSite" id="SSLN_0000320101-mRNA-1"/>
    </source>
</evidence>
<name>A0A183SFV3_SCHSO</name>
<organism evidence="4">
    <name type="scientific">Schistocephalus solidus</name>
    <name type="common">Tapeworm</name>
    <dbReference type="NCBI Taxonomy" id="70667"/>
    <lineage>
        <taxon>Eukaryota</taxon>
        <taxon>Metazoa</taxon>
        <taxon>Spiralia</taxon>
        <taxon>Lophotrochozoa</taxon>
        <taxon>Platyhelminthes</taxon>
        <taxon>Cestoda</taxon>
        <taxon>Eucestoda</taxon>
        <taxon>Diphyllobothriidea</taxon>
        <taxon>Diphyllobothriidae</taxon>
        <taxon>Schistocephalus</taxon>
    </lineage>
</organism>
<keyword evidence="1" id="KW-0812">Transmembrane</keyword>
<dbReference type="OrthoDB" id="203862at2759"/>
<keyword evidence="1" id="KW-1133">Transmembrane helix</keyword>
<evidence type="ECO:0000256" key="1">
    <source>
        <dbReference type="SAM" id="Phobius"/>
    </source>
</evidence>
<dbReference type="Proteomes" id="UP000275846">
    <property type="component" value="Unassembled WGS sequence"/>
</dbReference>
<reference evidence="2 3" key="2">
    <citation type="submission" date="2018-11" db="EMBL/GenBank/DDBJ databases">
        <authorList>
            <consortium name="Pathogen Informatics"/>
        </authorList>
    </citation>
    <scope>NUCLEOTIDE SEQUENCE [LARGE SCALE GENOMIC DNA]</scope>
    <source>
        <strain evidence="2 3">NST_G2</strain>
    </source>
</reference>
<dbReference type="EMBL" id="UYSU01032430">
    <property type="protein sequence ID" value="VDL89486.1"/>
    <property type="molecule type" value="Genomic_DNA"/>
</dbReference>
<feature type="transmembrane region" description="Helical" evidence="1">
    <location>
        <begin position="67"/>
        <end position="88"/>
    </location>
</feature>